<evidence type="ECO:0000259" key="6">
    <source>
        <dbReference type="Pfam" id="PF02826"/>
    </source>
</evidence>
<dbReference type="CDD" id="cd12173">
    <property type="entry name" value="PGDH_4"/>
    <property type="match status" value="1"/>
</dbReference>
<gene>
    <name evidence="7" type="ORF">PF66_01667</name>
</gene>
<dbReference type="PANTHER" id="PTHR42789:SF1">
    <property type="entry name" value="D-ISOMER SPECIFIC 2-HYDROXYACID DEHYDROGENASE FAMILY PROTEIN (AFU_ORTHOLOGUE AFUA_6G10090)"/>
    <property type="match status" value="1"/>
</dbReference>
<sequence>MSRTLLLTGPELAADAMTLAAEHGIRVIPTTPYLPEQELEAIIRAEQPDAIIVRQGKLTRDMIQASSKLKVIAKHGVGYNTIDIQAAADHGIPVSIAVGANAQSVAEHAFALMFSVARQTALLDARMRDGHWDKSSANGIELFGKTLGLVGLGSIGSILMDLVAPLRMKVKVYDPYLKQLPERAHVEREEDFDRLLSESDIISLHCPLTESNHNLIAADQFARMRPECILINTARGELIDTDALVQALSERRIAGAGLDTFNPEPPPADSPLWGLPTLVATPHVGANTSAARDRVGLVALGQVLDTWAGKALDPRCVVNRHLLDN</sequence>
<dbReference type="SUPFAM" id="SSF52283">
    <property type="entry name" value="Formate/glycerate dehydrogenase catalytic domain-like"/>
    <property type="match status" value="1"/>
</dbReference>
<evidence type="ECO:0000259" key="5">
    <source>
        <dbReference type="Pfam" id="PF00389"/>
    </source>
</evidence>
<dbReference type="EMBL" id="JSYZ01000004">
    <property type="protein sequence ID" value="KPA92083.1"/>
    <property type="molecule type" value="Genomic_DNA"/>
</dbReference>
<name>A0A0N0VK80_9PSED</name>
<dbReference type="EC" id="1.1.1.95" evidence="7"/>
<feature type="domain" description="D-isomer specific 2-hydroxyacid dehydrogenase catalytic" evidence="5">
    <location>
        <begin position="14"/>
        <end position="312"/>
    </location>
</feature>
<dbReference type="RefSeq" id="WP_054059559.1">
    <property type="nucleotide sequence ID" value="NZ_JSYZ01000004.1"/>
</dbReference>
<comment type="similarity">
    <text evidence="1 4">Belongs to the D-isomer specific 2-hydroxyacid dehydrogenase family.</text>
</comment>
<dbReference type="GO" id="GO:0004617">
    <property type="term" value="F:phosphoglycerate dehydrogenase activity"/>
    <property type="evidence" value="ECO:0007669"/>
    <property type="project" value="UniProtKB-EC"/>
</dbReference>
<reference evidence="7 8" key="1">
    <citation type="journal article" date="2015" name="PLoS ONE">
        <title>Rice-Infecting Pseudomonas Genomes Are Highly Accessorized and Harbor Multiple Putative Virulence Mechanisms to Cause Sheath Brown Rot.</title>
        <authorList>
            <person name="Quibod I.L."/>
            <person name="Grande G."/>
            <person name="Oreiro E.G."/>
            <person name="Borja F.N."/>
            <person name="Dossa G.S."/>
            <person name="Mauleon R."/>
            <person name="Cruz C.V."/>
            <person name="Oliva R."/>
        </authorList>
    </citation>
    <scope>NUCLEOTIDE SEQUENCE [LARGE SCALE GENOMIC DNA]</scope>
    <source>
        <strain evidence="7 8">IRRI 6609</strain>
    </source>
</reference>
<dbReference type="Pfam" id="PF02826">
    <property type="entry name" value="2-Hacid_dh_C"/>
    <property type="match status" value="1"/>
</dbReference>
<organism evidence="7 8">
    <name type="scientific">Pseudomonas asplenii</name>
    <dbReference type="NCBI Taxonomy" id="53407"/>
    <lineage>
        <taxon>Bacteria</taxon>
        <taxon>Pseudomonadati</taxon>
        <taxon>Pseudomonadota</taxon>
        <taxon>Gammaproteobacteria</taxon>
        <taxon>Pseudomonadales</taxon>
        <taxon>Pseudomonadaceae</taxon>
        <taxon>Pseudomonas</taxon>
    </lineage>
</organism>
<keyword evidence="3" id="KW-0520">NAD</keyword>
<evidence type="ECO:0000256" key="4">
    <source>
        <dbReference type="RuleBase" id="RU003719"/>
    </source>
</evidence>
<accession>A0A0N0VK80</accession>
<dbReference type="Proteomes" id="UP000037931">
    <property type="component" value="Unassembled WGS sequence"/>
</dbReference>
<keyword evidence="2 4" id="KW-0560">Oxidoreductase</keyword>
<dbReference type="InterPro" id="IPR036291">
    <property type="entry name" value="NAD(P)-bd_dom_sf"/>
</dbReference>
<evidence type="ECO:0000256" key="1">
    <source>
        <dbReference type="ARBA" id="ARBA00005854"/>
    </source>
</evidence>
<dbReference type="InterPro" id="IPR006140">
    <property type="entry name" value="D-isomer_DH_NAD-bd"/>
</dbReference>
<dbReference type="PATRIC" id="fig|50340.43.peg.4824"/>
<dbReference type="OrthoDB" id="9805416at2"/>
<dbReference type="STRING" id="50340.PF66_01667"/>
<dbReference type="AlphaFoldDB" id="A0A0N0VK80"/>
<feature type="domain" description="D-isomer specific 2-hydroxyacid dehydrogenase NAD-binding" evidence="6">
    <location>
        <begin position="110"/>
        <end position="285"/>
    </location>
</feature>
<dbReference type="FunFam" id="3.40.50.720:FF:000203">
    <property type="entry name" value="D-3-phosphoglycerate dehydrogenase (SerA)"/>
    <property type="match status" value="1"/>
</dbReference>
<evidence type="ECO:0000256" key="2">
    <source>
        <dbReference type="ARBA" id="ARBA00023002"/>
    </source>
</evidence>
<protein>
    <submittedName>
        <fullName evidence="7">Phosphoglycerate dehydrogenase-like oxidoreductase</fullName>
        <ecNumber evidence="7">1.1.1.95</ecNumber>
    </submittedName>
</protein>
<evidence type="ECO:0000313" key="7">
    <source>
        <dbReference type="EMBL" id="KPA92083.1"/>
    </source>
</evidence>
<dbReference type="InterPro" id="IPR050857">
    <property type="entry name" value="D-2-hydroxyacid_DH"/>
</dbReference>
<evidence type="ECO:0000256" key="3">
    <source>
        <dbReference type="ARBA" id="ARBA00023027"/>
    </source>
</evidence>
<dbReference type="GO" id="GO:0051287">
    <property type="term" value="F:NAD binding"/>
    <property type="evidence" value="ECO:0007669"/>
    <property type="project" value="InterPro"/>
</dbReference>
<dbReference type="Gene3D" id="3.40.50.720">
    <property type="entry name" value="NAD(P)-binding Rossmann-like Domain"/>
    <property type="match status" value="2"/>
</dbReference>
<evidence type="ECO:0000313" key="8">
    <source>
        <dbReference type="Proteomes" id="UP000037931"/>
    </source>
</evidence>
<comment type="caution">
    <text evidence="7">The sequence shown here is derived from an EMBL/GenBank/DDBJ whole genome shotgun (WGS) entry which is preliminary data.</text>
</comment>
<dbReference type="SUPFAM" id="SSF51735">
    <property type="entry name" value="NAD(P)-binding Rossmann-fold domains"/>
    <property type="match status" value="1"/>
</dbReference>
<dbReference type="Pfam" id="PF00389">
    <property type="entry name" value="2-Hacid_dh"/>
    <property type="match status" value="1"/>
</dbReference>
<dbReference type="InterPro" id="IPR006139">
    <property type="entry name" value="D-isomer_2_OHA_DH_cat_dom"/>
</dbReference>
<proteinExistence type="inferred from homology"/>
<dbReference type="PANTHER" id="PTHR42789">
    <property type="entry name" value="D-ISOMER SPECIFIC 2-HYDROXYACID DEHYDROGENASE FAMILY PROTEIN (AFU_ORTHOLOGUE AFUA_6G10090)"/>
    <property type="match status" value="1"/>
</dbReference>
<keyword evidence="8" id="KW-1185">Reference proteome</keyword>